<protein>
    <recommendedName>
        <fullName evidence="1">PilZ domain-containing protein</fullName>
    </recommendedName>
</protein>
<comment type="caution">
    <text evidence="2">The sequence shown here is derived from an EMBL/GenBank/DDBJ whole genome shotgun (WGS) entry which is preliminary data.</text>
</comment>
<organism evidence="2 3">
    <name type="scientific">Calditerrivibrio nitroreducens</name>
    <dbReference type="NCBI Taxonomy" id="477976"/>
    <lineage>
        <taxon>Bacteria</taxon>
        <taxon>Pseudomonadati</taxon>
        <taxon>Deferribacterota</taxon>
        <taxon>Deferribacteres</taxon>
        <taxon>Deferribacterales</taxon>
        <taxon>Calditerrivibrionaceae</taxon>
    </lineage>
</organism>
<dbReference type="SUPFAM" id="SSF141371">
    <property type="entry name" value="PilZ domain-like"/>
    <property type="match status" value="1"/>
</dbReference>
<dbReference type="AlphaFoldDB" id="A0A2J6WM53"/>
<dbReference type="GO" id="GO:0035438">
    <property type="term" value="F:cyclic-di-GMP binding"/>
    <property type="evidence" value="ECO:0007669"/>
    <property type="project" value="InterPro"/>
</dbReference>
<proteinExistence type="predicted"/>
<dbReference type="Proteomes" id="UP000242881">
    <property type="component" value="Unassembled WGS sequence"/>
</dbReference>
<dbReference type="Gene3D" id="2.40.10.220">
    <property type="entry name" value="predicted glycosyltransferase like domains"/>
    <property type="match status" value="1"/>
</dbReference>
<dbReference type="InterPro" id="IPR009875">
    <property type="entry name" value="PilZ_domain"/>
</dbReference>
<evidence type="ECO:0000259" key="1">
    <source>
        <dbReference type="Pfam" id="PF07238"/>
    </source>
</evidence>
<evidence type="ECO:0000313" key="2">
    <source>
        <dbReference type="EMBL" id="PMP71451.1"/>
    </source>
</evidence>
<name>A0A2J6WM53_9BACT</name>
<dbReference type="EMBL" id="PNIN01000041">
    <property type="protein sequence ID" value="PMP71451.1"/>
    <property type="molecule type" value="Genomic_DNA"/>
</dbReference>
<dbReference type="Pfam" id="PF07238">
    <property type="entry name" value="PilZ"/>
    <property type="match status" value="1"/>
</dbReference>
<gene>
    <name evidence="2" type="ORF">C0187_04175</name>
</gene>
<accession>A0A2J6WM53</accession>
<feature type="domain" description="PilZ" evidence="1">
    <location>
        <begin position="166"/>
        <end position="249"/>
    </location>
</feature>
<sequence length="262" mass="30321">MSIVKLKIIFDDNVVRAYGDMISKDPLKLNVRLPSSLPFHEAITTQINFFEAGQNKIYEVKPLRYTGNTLELMVIKELPAKSDRSHYRIGYNGYFKIKKITGDPTSYYQEVKNINEGIKNSLSYKIKSVISKEIPQMQYVLWYLFELDNKIDEILEILKEEKKLNADYMKVKTIDISGGGFSFFSESKDFNVDDIFFVDGLIDDGSIKIKFASISRVVSRHETKKGVICGTVFEEIDNDIREDIVKYVFDKDREMLKEAKNL</sequence>
<reference evidence="2 3" key="1">
    <citation type="submission" date="2018-01" db="EMBL/GenBank/DDBJ databases">
        <title>Metagenomic assembled genomes from two thermal pools in the Uzon Caldera, Kamchatka, Russia.</title>
        <authorList>
            <person name="Wilkins L."/>
            <person name="Ettinger C."/>
        </authorList>
    </citation>
    <scope>NUCLEOTIDE SEQUENCE [LARGE SCALE GENOMIC DNA]</scope>
    <source>
        <strain evidence="2">ZAV-05</strain>
    </source>
</reference>
<evidence type="ECO:0000313" key="3">
    <source>
        <dbReference type="Proteomes" id="UP000242881"/>
    </source>
</evidence>